<accession>A0A1P8WI83</accession>
<dbReference type="Proteomes" id="UP000187735">
    <property type="component" value="Chromosome"/>
</dbReference>
<gene>
    <name evidence="1" type="ORF">Fuma_03380</name>
</gene>
<protein>
    <submittedName>
        <fullName evidence="1">Uncharacterized protein</fullName>
    </submittedName>
</protein>
<reference evidence="1 2" key="1">
    <citation type="journal article" date="2016" name="Front. Microbiol.">
        <title>Fuerstia marisgermanicae gen. nov., sp. nov., an Unusual Member of the Phylum Planctomycetes from the German Wadden Sea.</title>
        <authorList>
            <person name="Kohn T."/>
            <person name="Heuer A."/>
            <person name="Jogler M."/>
            <person name="Vollmers J."/>
            <person name="Boedeker C."/>
            <person name="Bunk B."/>
            <person name="Rast P."/>
            <person name="Borchert D."/>
            <person name="Glockner I."/>
            <person name="Freese H.M."/>
            <person name="Klenk H.P."/>
            <person name="Overmann J."/>
            <person name="Kaster A.K."/>
            <person name="Rohde M."/>
            <person name="Wiegand S."/>
            <person name="Jogler C."/>
        </authorList>
    </citation>
    <scope>NUCLEOTIDE SEQUENCE [LARGE SCALE GENOMIC DNA]</scope>
    <source>
        <strain evidence="1 2">NH11</strain>
    </source>
</reference>
<dbReference type="KEGG" id="fmr:Fuma_03380"/>
<keyword evidence="2" id="KW-1185">Reference proteome</keyword>
<dbReference type="AlphaFoldDB" id="A0A1P8WI83"/>
<evidence type="ECO:0000313" key="1">
    <source>
        <dbReference type="EMBL" id="APZ93762.1"/>
    </source>
</evidence>
<sequence>MRCAADFTAAIAVVLMIVRTCGHMLRVRNEQQQGEKPVLGGDAGDGTLRQHADLRILPIYASMRDCSGIVPTSARGCLVYGAIFMPSTTNALFCRAACDVRAICFFCSSVSVYPP</sequence>
<evidence type="ECO:0000313" key="2">
    <source>
        <dbReference type="Proteomes" id="UP000187735"/>
    </source>
</evidence>
<organism evidence="1 2">
    <name type="scientific">Fuerstiella marisgermanici</name>
    <dbReference type="NCBI Taxonomy" id="1891926"/>
    <lineage>
        <taxon>Bacteria</taxon>
        <taxon>Pseudomonadati</taxon>
        <taxon>Planctomycetota</taxon>
        <taxon>Planctomycetia</taxon>
        <taxon>Planctomycetales</taxon>
        <taxon>Planctomycetaceae</taxon>
        <taxon>Fuerstiella</taxon>
    </lineage>
</organism>
<dbReference type="EMBL" id="CP017641">
    <property type="protein sequence ID" value="APZ93762.1"/>
    <property type="molecule type" value="Genomic_DNA"/>
</dbReference>
<name>A0A1P8WI83_9PLAN</name>
<proteinExistence type="predicted"/>